<keyword evidence="7" id="KW-1133">Transmembrane helix</keyword>
<dbReference type="PRINTS" id="PR01853">
    <property type="entry name" value="YAJCTRNLCASE"/>
</dbReference>
<protein>
    <submittedName>
        <fullName evidence="10">Preprotein translocase subunit YajC</fullName>
    </submittedName>
</protein>
<proteinExistence type="inferred from homology"/>
<organism evidence="10 11">
    <name type="scientific">Corynebacterium felinum</name>
    <dbReference type="NCBI Taxonomy" id="131318"/>
    <lineage>
        <taxon>Bacteria</taxon>
        <taxon>Bacillati</taxon>
        <taxon>Actinomycetota</taxon>
        <taxon>Actinomycetes</taxon>
        <taxon>Mycobacteriales</taxon>
        <taxon>Corynebacteriaceae</taxon>
        <taxon>Corynebacterium</taxon>
    </lineage>
</organism>
<evidence type="ECO:0000256" key="8">
    <source>
        <dbReference type="ARBA" id="ARBA00023010"/>
    </source>
</evidence>
<evidence type="ECO:0000256" key="4">
    <source>
        <dbReference type="ARBA" id="ARBA00022475"/>
    </source>
</evidence>
<evidence type="ECO:0000313" key="10">
    <source>
        <dbReference type="EMBL" id="MDR7355806.1"/>
    </source>
</evidence>
<evidence type="ECO:0000256" key="5">
    <source>
        <dbReference type="ARBA" id="ARBA00022692"/>
    </source>
</evidence>
<evidence type="ECO:0000256" key="6">
    <source>
        <dbReference type="ARBA" id="ARBA00022927"/>
    </source>
</evidence>
<keyword evidence="11" id="KW-1185">Reference proteome</keyword>
<evidence type="ECO:0000256" key="7">
    <source>
        <dbReference type="ARBA" id="ARBA00022989"/>
    </source>
</evidence>
<dbReference type="PANTHER" id="PTHR33909">
    <property type="entry name" value="SEC TRANSLOCON ACCESSORY COMPLEX SUBUNIT YAJC"/>
    <property type="match status" value="1"/>
</dbReference>
<keyword evidence="3" id="KW-0813">Transport</keyword>
<keyword evidence="5" id="KW-0812">Transmembrane</keyword>
<dbReference type="NCBIfam" id="TIGR00739">
    <property type="entry name" value="yajC"/>
    <property type="match status" value="1"/>
</dbReference>
<keyword evidence="8" id="KW-0811">Translocation</keyword>
<reference evidence="10 11" key="1">
    <citation type="submission" date="2023-07" db="EMBL/GenBank/DDBJ databases">
        <title>Sequencing the genomes of 1000 actinobacteria strains.</title>
        <authorList>
            <person name="Klenk H.-P."/>
        </authorList>
    </citation>
    <scope>NUCLEOTIDE SEQUENCE [LARGE SCALE GENOMIC DNA]</scope>
    <source>
        <strain evidence="10 11">DSM 44508</strain>
    </source>
</reference>
<dbReference type="Pfam" id="PF02699">
    <property type="entry name" value="YajC"/>
    <property type="match status" value="1"/>
</dbReference>
<dbReference type="PANTHER" id="PTHR33909:SF1">
    <property type="entry name" value="SEC TRANSLOCON ACCESSORY COMPLEX SUBUNIT YAJC"/>
    <property type="match status" value="1"/>
</dbReference>
<dbReference type="EMBL" id="JAVDYF010000001">
    <property type="protein sequence ID" value="MDR7355806.1"/>
    <property type="molecule type" value="Genomic_DNA"/>
</dbReference>
<name>A0ABU2BBQ2_9CORY</name>
<dbReference type="RefSeq" id="WP_277105055.1">
    <property type="nucleotide sequence ID" value="NZ_BAAAJS010000012.1"/>
</dbReference>
<gene>
    <name evidence="10" type="ORF">J2S37_002344</name>
</gene>
<keyword evidence="9" id="KW-0472">Membrane</keyword>
<comment type="similarity">
    <text evidence="2">Belongs to the YajC family.</text>
</comment>
<accession>A0ABU2BBQ2</accession>
<dbReference type="Proteomes" id="UP001183619">
    <property type="component" value="Unassembled WGS sequence"/>
</dbReference>
<keyword evidence="6" id="KW-0653">Protein transport</keyword>
<dbReference type="InterPro" id="IPR003849">
    <property type="entry name" value="Preprotein_translocase_YajC"/>
</dbReference>
<evidence type="ECO:0000256" key="3">
    <source>
        <dbReference type="ARBA" id="ARBA00022448"/>
    </source>
</evidence>
<evidence type="ECO:0000256" key="1">
    <source>
        <dbReference type="ARBA" id="ARBA00004162"/>
    </source>
</evidence>
<evidence type="ECO:0000256" key="9">
    <source>
        <dbReference type="ARBA" id="ARBA00023136"/>
    </source>
</evidence>
<dbReference type="SMART" id="SM01323">
    <property type="entry name" value="YajC"/>
    <property type="match status" value="1"/>
</dbReference>
<evidence type="ECO:0000313" key="11">
    <source>
        <dbReference type="Proteomes" id="UP001183619"/>
    </source>
</evidence>
<evidence type="ECO:0000256" key="2">
    <source>
        <dbReference type="ARBA" id="ARBA00006742"/>
    </source>
</evidence>
<comment type="caution">
    <text evidence="10">The sequence shown here is derived from an EMBL/GenBank/DDBJ whole genome shotgun (WGS) entry which is preliminary data.</text>
</comment>
<keyword evidence="4" id="KW-1003">Cell membrane</keyword>
<sequence>MDSIILLLLILAAVMVPNIMIQRKQRRRLAEIHQMQEDLKIGDQVVTTAGLYGVVTGIEETRVELEIAPQVRTWWERLAVVRNVTNEELKSTASVDDTQPTVE</sequence>
<comment type="subcellular location">
    <subcellularLocation>
        <location evidence="1">Cell membrane</location>
        <topology evidence="1">Single-pass membrane protein</topology>
    </subcellularLocation>
</comment>